<gene>
    <name evidence="1" type="ORF">OWV82_000918</name>
</gene>
<name>A0ACC1YXW9_MELAZ</name>
<protein>
    <submittedName>
        <fullName evidence="1">TolB protein-related</fullName>
    </submittedName>
</protein>
<evidence type="ECO:0000313" key="1">
    <source>
        <dbReference type="EMBL" id="KAJ4727889.1"/>
    </source>
</evidence>
<proteinExistence type="predicted"/>
<keyword evidence="2" id="KW-1185">Reference proteome</keyword>
<comment type="caution">
    <text evidence="1">The sequence shown here is derived from an EMBL/GenBank/DDBJ whole genome shotgun (WGS) entry which is preliminary data.</text>
</comment>
<reference evidence="1 2" key="1">
    <citation type="journal article" date="2023" name="Science">
        <title>Complex scaffold remodeling in plant triterpene biosynthesis.</title>
        <authorList>
            <person name="De La Pena R."/>
            <person name="Hodgson H."/>
            <person name="Liu J.C."/>
            <person name="Stephenson M.J."/>
            <person name="Martin A.C."/>
            <person name="Owen C."/>
            <person name="Harkess A."/>
            <person name="Leebens-Mack J."/>
            <person name="Jimenez L.E."/>
            <person name="Osbourn A."/>
            <person name="Sattely E.S."/>
        </authorList>
    </citation>
    <scope>NUCLEOTIDE SEQUENCE [LARGE SCALE GENOMIC DNA]</scope>
    <source>
        <strain evidence="2">cv. JPN11</strain>
        <tissue evidence="1">Leaf</tissue>
    </source>
</reference>
<dbReference type="Proteomes" id="UP001164539">
    <property type="component" value="Chromosome 1"/>
</dbReference>
<sequence>MHHPPPTLISVAEQPGSFLQSNTLQAHSSLPMDPRGTIMFTTVGRPYYGFDIFSIKLPSDPRQINETCLTDGISVNFNAQFVNDSDQDPTIVFISERSGAPRIFLTRHGSTKPEQLPSVPSSLFHDRPIIRNHKLYFISAHEQPDQLFKSWSALYSTELEVNKITRLTPYGFVDYSPSISYTGKFIAVASYESRPWSGEFHELYTDVVVFQESDPYKRVIVCERGGWPSWSGDSTI</sequence>
<evidence type="ECO:0000313" key="2">
    <source>
        <dbReference type="Proteomes" id="UP001164539"/>
    </source>
</evidence>
<dbReference type="EMBL" id="CM051394">
    <property type="protein sequence ID" value="KAJ4727889.1"/>
    <property type="molecule type" value="Genomic_DNA"/>
</dbReference>
<accession>A0ACC1YXW9</accession>
<organism evidence="1 2">
    <name type="scientific">Melia azedarach</name>
    <name type="common">Chinaberry tree</name>
    <dbReference type="NCBI Taxonomy" id="155640"/>
    <lineage>
        <taxon>Eukaryota</taxon>
        <taxon>Viridiplantae</taxon>
        <taxon>Streptophyta</taxon>
        <taxon>Embryophyta</taxon>
        <taxon>Tracheophyta</taxon>
        <taxon>Spermatophyta</taxon>
        <taxon>Magnoliopsida</taxon>
        <taxon>eudicotyledons</taxon>
        <taxon>Gunneridae</taxon>
        <taxon>Pentapetalae</taxon>
        <taxon>rosids</taxon>
        <taxon>malvids</taxon>
        <taxon>Sapindales</taxon>
        <taxon>Meliaceae</taxon>
        <taxon>Melia</taxon>
    </lineage>
</organism>